<dbReference type="OrthoDB" id="6337346at2759"/>
<dbReference type="KEGG" id="foc:113202409"/>
<dbReference type="RefSeq" id="XP_052132541.1">
    <property type="nucleotide sequence ID" value="XM_052276581.1"/>
</dbReference>
<organism evidence="2 3">
    <name type="scientific">Frankliniella occidentalis</name>
    <name type="common">Western flower thrips</name>
    <name type="synonym">Euthrips occidentalis</name>
    <dbReference type="NCBI Taxonomy" id="133901"/>
    <lineage>
        <taxon>Eukaryota</taxon>
        <taxon>Metazoa</taxon>
        <taxon>Ecdysozoa</taxon>
        <taxon>Arthropoda</taxon>
        <taxon>Hexapoda</taxon>
        <taxon>Insecta</taxon>
        <taxon>Pterygota</taxon>
        <taxon>Neoptera</taxon>
        <taxon>Paraneoptera</taxon>
        <taxon>Thysanoptera</taxon>
        <taxon>Terebrantia</taxon>
        <taxon>Thripoidea</taxon>
        <taxon>Thripidae</taxon>
        <taxon>Frankliniella</taxon>
    </lineage>
</organism>
<reference evidence="3" key="1">
    <citation type="submission" date="2025-08" db="UniProtKB">
        <authorList>
            <consortium name="RefSeq"/>
        </authorList>
    </citation>
    <scope>IDENTIFICATION</scope>
    <source>
        <tissue evidence="3">Whole organism</tissue>
    </source>
</reference>
<name>A0A9C6XB13_FRAOC</name>
<accession>A0A9C6XB13</accession>
<feature type="domain" description="CUB" evidence="1">
    <location>
        <begin position="7"/>
        <end position="149"/>
    </location>
</feature>
<sequence>MGATPIGTREIANLDYTACVRPAAGYCSIEWSQPTDDPYSFTVSGDTSVVDPTLLGTPTAAVSGVTPATATAAATLACDGDYVIIPSPIQNMIYTVGDRFCGNGFVTTTSVSKPFYLGVHTNNTEAGFPAAGILPDIANRGFHLNYRQLPCPIF</sequence>
<dbReference type="GeneID" id="113202409"/>
<gene>
    <name evidence="3" type="primary">LOC113202409</name>
</gene>
<dbReference type="Proteomes" id="UP000504606">
    <property type="component" value="Unplaced"/>
</dbReference>
<keyword evidence="2" id="KW-1185">Reference proteome</keyword>
<proteinExistence type="predicted"/>
<dbReference type="AlphaFoldDB" id="A0A9C6XB13"/>
<evidence type="ECO:0000259" key="1">
    <source>
        <dbReference type="Pfam" id="PF26080"/>
    </source>
</evidence>
<dbReference type="PANTHER" id="PTHR33236:SF5">
    <property type="entry name" value="CUB DOMAIN-CONTAINING PROTEIN"/>
    <property type="match status" value="1"/>
</dbReference>
<dbReference type="InterPro" id="IPR058698">
    <property type="entry name" value="CUB_metazoa"/>
</dbReference>
<evidence type="ECO:0000313" key="2">
    <source>
        <dbReference type="Proteomes" id="UP000504606"/>
    </source>
</evidence>
<dbReference type="Pfam" id="PF26080">
    <property type="entry name" value="CUB_animal"/>
    <property type="match status" value="1"/>
</dbReference>
<dbReference type="PANTHER" id="PTHR33236">
    <property type="entry name" value="INTRAFLAGELLAR TRANSPORT PROTEIN 122 FAMILY PROTEIN-RELATED"/>
    <property type="match status" value="1"/>
</dbReference>
<evidence type="ECO:0000313" key="3">
    <source>
        <dbReference type="RefSeq" id="XP_052132541.1"/>
    </source>
</evidence>
<protein>
    <submittedName>
        <fullName evidence="3">Uncharacterized protein LOC113202409</fullName>
    </submittedName>
</protein>